<proteinExistence type="predicted"/>
<dbReference type="InterPro" id="IPR036249">
    <property type="entry name" value="Thioredoxin-like_sf"/>
</dbReference>
<evidence type="ECO:0000313" key="2">
    <source>
        <dbReference type="Proteomes" id="UP000002592"/>
    </source>
</evidence>
<dbReference type="SUPFAM" id="SSF52833">
    <property type="entry name" value="Thioredoxin-like"/>
    <property type="match status" value="1"/>
</dbReference>
<organism evidence="1 2">
    <name type="scientific">Prochlorococcus marinus (strain NATL1A)</name>
    <dbReference type="NCBI Taxonomy" id="167555"/>
    <lineage>
        <taxon>Bacteria</taxon>
        <taxon>Bacillati</taxon>
        <taxon>Cyanobacteriota</taxon>
        <taxon>Cyanophyceae</taxon>
        <taxon>Synechococcales</taxon>
        <taxon>Prochlorococcaceae</taxon>
        <taxon>Prochlorococcus</taxon>
    </lineage>
</organism>
<dbReference type="KEGG" id="pme:NATL1_15521"/>
<dbReference type="Proteomes" id="UP000002592">
    <property type="component" value="Chromosome"/>
</dbReference>
<name>A2C3P9_PROM1</name>
<dbReference type="PANTHER" id="PTHR34290:SF2">
    <property type="entry name" value="OS04G0668800 PROTEIN"/>
    <property type="match status" value="1"/>
</dbReference>
<dbReference type="Pfam" id="PF04134">
    <property type="entry name" value="DCC1-like"/>
    <property type="match status" value="1"/>
</dbReference>
<accession>A2C3P9</accession>
<evidence type="ECO:0000313" key="1">
    <source>
        <dbReference type="EMBL" id="ABM76109.1"/>
    </source>
</evidence>
<dbReference type="PANTHER" id="PTHR34290">
    <property type="entry name" value="SI:CH73-390P7.2"/>
    <property type="match status" value="1"/>
</dbReference>
<protein>
    <recommendedName>
        <fullName evidence="3">Cell division inhibitor</fullName>
    </recommendedName>
</protein>
<dbReference type="AlphaFoldDB" id="A2C3P9"/>
<reference evidence="2" key="1">
    <citation type="journal article" date="2007" name="PLoS Genet.">
        <title>Patterns and implications of gene gain and loss in the evolution of Prochlorococcus.</title>
        <authorList>
            <person name="Kettler G.C."/>
            <person name="Martiny A.C."/>
            <person name="Huang K."/>
            <person name="Zucker J."/>
            <person name="Coleman M.L."/>
            <person name="Rodrigue S."/>
            <person name="Chen F."/>
            <person name="Lapidus A."/>
            <person name="Ferriera S."/>
            <person name="Johnson J."/>
            <person name="Steglich C."/>
            <person name="Church G.M."/>
            <person name="Richardson P."/>
            <person name="Chisholm S.W."/>
        </authorList>
    </citation>
    <scope>NUCLEOTIDE SEQUENCE [LARGE SCALE GENOMIC DNA]</scope>
    <source>
        <strain evidence="2">NATL1A</strain>
    </source>
</reference>
<dbReference type="HOGENOM" id="CLU_086500_2_0_3"/>
<dbReference type="InterPro" id="IPR007263">
    <property type="entry name" value="DCC1-like"/>
</dbReference>
<dbReference type="InterPro" id="IPR044691">
    <property type="entry name" value="DCC1_Trx"/>
</dbReference>
<gene>
    <name evidence="1" type="ordered locus">NATL1_15521</name>
</gene>
<dbReference type="GO" id="GO:0015035">
    <property type="term" value="F:protein-disulfide reductase activity"/>
    <property type="evidence" value="ECO:0007669"/>
    <property type="project" value="InterPro"/>
</dbReference>
<dbReference type="eggNOG" id="COG3011">
    <property type="taxonomic scope" value="Bacteria"/>
</dbReference>
<sequence length="137" mass="16021">MKFFMNTAKLTIFFDGGCPLCKREVDFLQSRNQKGYLSFVDINTSDFYLDLKYGVTYKQAMERIHAFKSDGSLIKDIKVFQEAYTLIGLGWIYAPTKLPIFDKFIEFIYGIWAKYRLKLTFRPSIEKLCTEKGCELS</sequence>
<dbReference type="EMBL" id="CP000553">
    <property type="protein sequence ID" value="ABM76109.1"/>
    <property type="molecule type" value="Genomic_DNA"/>
</dbReference>
<evidence type="ECO:0008006" key="3">
    <source>
        <dbReference type="Google" id="ProtNLM"/>
    </source>
</evidence>